<dbReference type="Proteomes" id="UP001317532">
    <property type="component" value="Chromosome"/>
</dbReference>
<name>A0AAN2CAL5_UNVUL</name>
<gene>
    <name evidence="1" type="ORF">WPS_30760</name>
</gene>
<accession>A0AAN2CAL5</accession>
<dbReference type="Pfam" id="PF13714">
    <property type="entry name" value="PEP_mutase"/>
    <property type="match status" value="1"/>
</dbReference>
<reference evidence="1 2" key="1">
    <citation type="journal article" date="2022" name="ISME Commun">
        <title>Vulcanimicrobium alpinus gen. nov. sp. nov., the first cultivated representative of the candidate phylum 'Eremiobacterota', is a metabolically versatile aerobic anoxygenic phototroph.</title>
        <authorList>
            <person name="Yabe S."/>
            <person name="Muto K."/>
            <person name="Abe K."/>
            <person name="Yokota A."/>
            <person name="Staudigel H."/>
            <person name="Tebo B.M."/>
        </authorList>
    </citation>
    <scope>NUCLEOTIDE SEQUENCE [LARGE SCALE GENOMIC DNA]</scope>
    <source>
        <strain evidence="1 2">WC8-2</strain>
    </source>
</reference>
<dbReference type="InterPro" id="IPR040442">
    <property type="entry name" value="Pyrv_kinase-like_dom_sf"/>
</dbReference>
<protein>
    <submittedName>
        <fullName evidence="1">Phosphonomutase</fullName>
    </submittedName>
</protein>
<dbReference type="AlphaFoldDB" id="A0AAN2CAL5"/>
<dbReference type="InterPro" id="IPR039556">
    <property type="entry name" value="ICL/PEPM"/>
</dbReference>
<dbReference type="PANTHER" id="PTHR42905:SF16">
    <property type="entry name" value="CARBOXYPHOSPHONOENOLPYRUVATE PHOSPHONOMUTASE-LIKE PROTEIN (AFU_ORTHOLOGUE AFUA_5G07230)"/>
    <property type="match status" value="1"/>
</dbReference>
<dbReference type="CDD" id="cd00377">
    <property type="entry name" value="ICL_PEPM"/>
    <property type="match status" value="1"/>
</dbReference>
<dbReference type="PANTHER" id="PTHR42905">
    <property type="entry name" value="PHOSPHOENOLPYRUVATE CARBOXYLASE"/>
    <property type="match status" value="1"/>
</dbReference>
<organism evidence="1 2">
    <name type="scientific">Vulcanimicrobium alpinum</name>
    <dbReference type="NCBI Taxonomy" id="3016050"/>
    <lineage>
        <taxon>Bacteria</taxon>
        <taxon>Bacillati</taxon>
        <taxon>Vulcanimicrobiota</taxon>
        <taxon>Vulcanimicrobiia</taxon>
        <taxon>Vulcanimicrobiales</taxon>
        <taxon>Vulcanimicrobiaceae</taxon>
        <taxon>Vulcanimicrobium</taxon>
    </lineage>
</organism>
<dbReference type="KEGG" id="vab:WPS_30760"/>
<dbReference type="GO" id="GO:0003824">
    <property type="term" value="F:catalytic activity"/>
    <property type="evidence" value="ECO:0007669"/>
    <property type="project" value="InterPro"/>
</dbReference>
<dbReference type="EMBL" id="AP025523">
    <property type="protein sequence ID" value="BDE07800.1"/>
    <property type="molecule type" value="Genomic_DNA"/>
</dbReference>
<dbReference type="Gene3D" id="3.20.20.60">
    <property type="entry name" value="Phosphoenolpyruvate-binding domains"/>
    <property type="match status" value="1"/>
</dbReference>
<evidence type="ECO:0000313" key="2">
    <source>
        <dbReference type="Proteomes" id="UP001317532"/>
    </source>
</evidence>
<sequence>MLRRLHAGPQILVMPNAWDVVSARIFEDAGFAAVATSSAAVAWSLGFPDGSALETEVHLAALERIVHALGVPVSADVENGYAADPAALAAFVRRLDAAGVAGYNLEDTMTPSTVHPLAEARERVRAAREAAPDLFLNARTDLYLAEIGPEKTRLDATVERLRAFADAGADGVFVPGVSDPEIIAALAAATPLPLNVLANPKGPDAAALQRLGVRRVSVGSWPMRRVLGELRAIADELHDHGTFTFARERTLAYGPLNALIAGPGM</sequence>
<dbReference type="InterPro" id="IPR015813">
    <property type="entry name" value="Pyrv/PenolPyrv_kinase-like_dom"/>
</dbReference>
<evidence type="ECO:0000313" key="1">
    <source>
        <dbReference type="EMBL" id="BDE07800.1"/>
    </source>
</evidence>
<keyword evidence="2" id="KW-1185">Reference proteome</keyword>
<dbReference type="SUPFAM" id="SSF51621">
    <property type="entry name" value="Phosphoenolpyruvate/pyruvate domain"/>
    <property type="match status" value="1"/>
</dbReference>
<proteinExistence type="predicted"/>